<evidence type="ECO:0000256" key="2">
    <source>
        <dbReference type="SAM" id="SignalP"/>
    </source>
</evidence>
<gene>
    <name evidence="3" type="ORF">SVUK_LOCUS10158</name>
</gene>
<evidence type="ECO:0000313" key="4">
    <source>
        <dbReference type="Proteomes" id="UP000270094"/>
    </source>
</evidence>
<organism evidence="3 4">
    <name type="scientific">Strongylus vulgaris</name>
    <name type="common">Blood worm</name>
    <dbReference type="NCBI Taxonomy" id="40348"/>
    <lineage>
        <taxon>Eukaryota</taxon>
        <taxon>Metazoa</taxon>
        <taxon>Ecdysozoa</taxon>
        <taxon>Nematoda</taxon>
        <taxon>Chromadorea</taxon>
        <taxon>Rhabditida</taxon>
        <taxon>Rhabditina</taxon>
        <taxon>Rhabditomorpha</taxon>
        <taxon>Strongyloidea</taxon>
        <taxon>Strongylidae</taxon>
        <taxon>Strongylus</taxon>
    </lineage>
</organism>
<keyword evidence="4" id="KW-1185">Reference proteome</keyword>
<dbReference type="OrthoDB" id="5831822at2759"/>
<evidence type="ECO:0000313" key="3">
    <source>
        <dbReference type="EMBL" id="VDM75160.1"/>
    </source>
</evidence>
<reference evidence="3 4" key="1">
    <citation type="submission" date="2018-11" db="EMBL/GenBank/DDBJ databases">
        <authorList>
            <consortium name="Pathogen Informatics"/>
        </authorList>
    </citation>
    <scope>NUCLEOTIDE SEQUENCE [LARGE SCALE GENOMIC DNA]</scope>
</reference>
<evidence type="ECO:0008006" key="5">
    <source>
        <dbReference type="Google" id="ProtNLM"/>
    </source>
</evidence>
<accession>A0A3P7IPT7</accession>
<dbReference type="Proteomes" id="UP000270094">
    <property type="component" value="Unassembled WGS sequence"/>
</dbReference>
<keyword evidence="2" id="KW-0732">Signal</keyword>
<sequence>MLRNLLLTACISYTLAVICYDCYDTGPDHTACTKERNYQLFFLANCIFCKYYLRVYFAQSNLNHLFSYLNHYMILLVDAGDNATSTAFCLLAMRGDESITQKTGCWLEPDGRGRHCLCHEDFCNKLIPRDKQSPSDPMVPLLPNAEFLKQNPLLDYQDHLEESVEHDGAAPAPENILFPSAASKDPRTAGGPEDDGIFRILNLVPVDFADYDRELSKKDPKSQETRGSSTHPPALVLMTMTLATSWARLFAFI</sequence>
<protein>
    <recommendedName>
        <fullName evidence="5">Protein quiver</fullName>
    </recommendedName>
</protein>
<name>A0A3P7IPT7_STRVU</name>
<dbReference type="AlphaFoldDB" id="A0A3P7IPT7"/>
<dbReference type="EMBL" id="UYYB01094986">
    <property type="protein sequence ID" value="VDM75160.1"/>
    <property type="molecule type" value="Genomic_DNA"/>
</dbReference>
<proteinExistence type="predicted"/>
<feature type="region of interest" description="Disordered" evidence="1">
    <location>
        <begin position="164"/>
        <end position="194"/>
    </location>
</feature>
<evidence type="ECO:0000256" key="1">
    <source>
        <dbReference type="SAM" id="MobiDB-lite"/>
    </source>
</evidence>
<feature type="signal peptide" evidence="2">
    <location>
        <begin position="1"/>
        <end position="16"/>
    </location>
</feature>
<feature type="chain" id="PRO_5018232707" description="Protein quiver" evidence="2">
    <location>
        <begin position="17"/>
        <end position="253"/>
    </location>
</feature>